<name>A0ABV5V6J0_9MICO</name>
<accession>A0ABV5V6J0</accession>
<dbReference type="InterPro" id="IPR002645">
    <property type="entry name" value="STAS_dom"/>
</dbReference>
<dbReference type="PROSITE" id="PS50801">
    <property type="entry name" value="STAS"/>
    <property type="match status" value="1"/>
</dbReference>
<evidence type="ECO:0000313" key="3">
    <source>
        <dbReference type="EMBL" id="MFB9733382.1"/>
    </source>
</evidence>
<dbReference type="InterPro" id="IPR036513">
    <property type="entry name" value="STAS_dom_sf"/>
</dbReference>
<dbReference type="PANTHER" id="PTHR33495">
    <property type="entry name" value="ANTI-SIGMA FACTOR ANTAGONIST TM_1081-RELATED-RELATED"/>
    <property type="match status" value="1"/>
</dbReference>
<reference evidence="3 4" key="1">
    <citation type="submission" date="2024-09" db="EMBL/GenBank/DDBJ databases">
        <authorList>
            <person name="Sun Q."/>
            <person name="Mori K."/>
        </authorList>
    </citation>
    <scope>NUCLEOTIDE SEQUENCE [LARGE SCALE GENOMIC DNA]</scope>
    <source>
        <strain evidence="3 4">JCM 12763</strain>
    </source>
</reference>
<gene>
    <name evidence="3" type="ORF">ACFFN0_15140</name>
</gene>
<dbReference type="Pfam" id="PF01740">
    <property type="entry name" value="STAS"/>
    <property type="match status" value="1"/>
</dbReference>
<protein>
    <submittedName>
        <fullName evidence="3">STAS domain-containing protein</fullName>
    </submittedName>
</protein>
<dbReference type="EMBL" id="JBHMAX010000033">
    <property type="protein sequence ID" value="MFB9733382.1"/>
    <property type="molecule type" value="Genomic_DNA"/>
</dbReference>
<organism evidence="3 4">
    <name type="scientific">Ornithinimicrobium kibberense</name>
    <dbReference type="NCBI Taxonomy" id="282060"/>
    <lineage>
        <taxon>Bacteria</taxon>
        <taxon>Bacillati</taxon>
        <taxon>Actinomycetota</taxon>
        <taxon>Actinomycetes</taxon>
        <taxon>Micrococcales</taxon>
        <taxon>Ornithinimicrobiaceae</taxon>
        <taxon>Ornithinimicrobium</taxon>
    </lineage>
</organism>
<dbReference type="PANTHER" id="PTHR33495:SF2">
    <property type="entry name" value="ANTI-SIGMA FACTOR ANTAGONIST TM_1081-RELATED"/>
    <property type="match status" value="1"/>
</dbReference>
<evidence type="ECO:0000313" key="4">
    <source>
        <dbReference type="Proteomes" id="UP001589613"/>
    </source>
</evidence>
<proteinExistence type="predicted"/>
<dbReference type="Gene3D" id="3.30.750.24">
    <property type="entry name" value="STAS domain"/>
    <property type="match status" value="1"/>
</dbReference>
<dbReference type="RefSeq" id="WP_141339461.1">
    <property type="nucleotide sequence ID" value="NZ_JBHMAX010000033.1"/>
</dbReference>
<dbReference type="CDD" id="cd07043">
    <property type="entry name" value="STAS_anti-anti-sigma_factors"/>
    <property type="match status" value="1"/>
</dbReference>
<keyword evidence="4" id="KW-1185">Reference proteome</keyword>
<evidence type="ECO:0000256" key="1">
    <source>
        <dbReference type="SAM" id="MobiDB-lite"/>
    </source>
</evidence>
<sequence>MPDTPGTADWTVLRPYGRIDREHAAALVEQVTRTCADTGPHVVLDLSDVLQVDASGLGALVTCLRIARTAGGDLRLVCAPGPVRDRLQRYRTDRVFRLHESVHEAMAAGSPSTRRLRPPAPVRWAGPGRRKGDGQPGSTGPDLTDGP</sequence>
<feature type="region of interest" description="Disordered" evidence="1">
    <location>
        <begin position="106"/>
        <end position="147"/>
    </location>
</feature>
<evidence type="ECO:0000259" key="2">
    <source>
        <dbReference type="PROSITE" id="PS50801"/>
    </source>
</evidence>
<feature type="domain" description="STAS" evidence="2">
    <location>
        <begin position="12"/>
        <end position="109"/>
    </location>
</feature>
<dbReference type="SUPFAM" id="SSF52091">
    <property type="entry name" value="SpoIIaa-like"/>
    <property type="match status" value="1"/>
</dbReference>
<comment type="caution">
    <text evidence="3">The sequence shown here is derived from an EMBL/GenBank/DDBJ whole genome shotgun (WGS) entry which is preliminary data.</text>
</comment>
<dbReference type="Proteomes" id="UP001589613">
    <property type="component" value="Unassembled WGS sequence"/>
</dbReference>